<dbReference type="InterPro" id="IPR003607">
    <property type="entry name" value="HD/PDEase_dom"/>
</dbReference>
<evidence type="ECO:0000259" key="3">
    <source>
        <dbReference type="PROSITE" id="PS50110"/>
    </source>
</evidence>
<dbReference type="Gene3D" id="3.40.50.2300">
    <property type="match status" value="1"/>
</dbReference>
<feature type="domain" description="HD-GYP" evidence="4">
    <location>
        <begin position="325"/>
        <end position="522"/>
    </location>
</feature>
<dbReference type="SUPFAM" id="SSF52172">
    <property type="entry name" value="CheY-like"/>
    <property type="match status" value="1"/>
</dbReference>
<feature type="modified residue" description="4-aspartylphosphate" evidence="1">
    <location>
        <position position="83"/>
    </location>
</feature>
<comment type="caution">
    <text evidence="5">The sequence shown here is derived from an EMBL/GenBank/DDBJ whole genome shotgun (WGS) entry which is preliminary data.</text>
</comment>
<dbReference type="Pfam" id="PF13487">
    <property type="entry name" value="HD_5"/>
    <property type="match status" value="1"/>
</dbReference>
<evidence type="ECO:0000256" key="2">
    <source>
        <dbReference type="SAM" id="MobiDB-lite"/>
    </source>
</evidence>
<dbReference type="InterPro" id="IPR052020">
    <property type="entry name" value="Cyclic_di-GMP/3'3'-cGAMP_PDE"/>
</dbReference>
<name>A0A3N1MEA1_9PROT</name>
<dbReference type="EMBL" id="RJKX01000011">
    <property type="protein sequence ID" value="ROQ01060.1"/>
    <property type="molecule type" value="Genomic_DNA"/>
</dbReference>
<dbReference type="Proteomes" id="UP000278222">
    <property type="component" value="Unassembled WGS sequence"/>
</dbReference>
<dbReference type="PANTHER" id="PTHR45228:SF9">
    <property type="entry name" value="3'3'-CGAMP-SPECIFIC PHOSPHODIESTERASE 2"/>
    <property type="match status" value="1"/>
</dbReference>
<feature type="region of interest" description="Disordered" evidence="2">
    <location>
        <begin position="1"/>
        <end position="20"/>
    </location>
</feature>
<gene>
    <name evidence="5" type="ORF">EDC65_0232</name>
</gene>
<dbReference type="Gene3D" id="1.10.3210.10">
    <property type="entry name" value="Hypothetical protein af1432"/>
    <property type="match status" value="1"/>
</dbReference>
<keyword evidence="6" id="KW-1185">Reference proteome</keyword>
<evidence type="ECO:0000313" key="5">
    <source>
        <dbReference type="EMBL" id="ROQ01060.1"/>
    </source>
</evidence>
<dbReference type="SMART" id="SM00448">
    <property type="entry name" value="REC"/>
    <property type="match status" value="1"/>
</dbReference>
<evidence type="ECO:0000256" key="1">
    <source>
        <dbReference type="PROSITE-ProRule" id="PRU00169"/>
    </source>
</evidence>
<feature type="compositionally biased region" description="Acidic residues" evidence="2">
    <location>
        <begin position="1"/>
        <end position="15"/>
    </location>
</feature>
<dbReference type="Pfam" id="PF11849">
    <property type="entry name" value="DUF3369"/>
    <property type="match status" value="1"/>
</dbReference>
<accession>A0A3N1MEA1</accession>
<sequence>MADDDDFFPDDEAEDGPSLPGSAAVPWHVLIVDDEPGVHQVTRLALAGATFKDRPIDLISCYSGKEARALMGTREDIALILLDVVMESDHAGLDLARAVREELGNHQVRIILRTGQPGLAPERQVIESYDINDYKAKTELTREKLYTAMIGTLRSYADILTIEHSRRVIDANRQGLLRIIDASSSVMRLQTVPRFAEGALEQLNRLLFPVEEGASACNGGLAAVSVGGPLSVVAATGQFAGRIDRELSEVAAPSMAATIDQAIAEKRSVRAADHFVGYVRGPRDEANILVIDGPVGRSAVDESLLELFCRNLGVGYENLLLRGEIEQTQRDIIYRLGEVVETRSKETGNHVRRLAEYSYILARAIGLDDGEAEILRTASPMHDIGKVGIADSILNKPGPLTAEERVVMQTHAVIGWQMLRDAKSPILQAAAVIAHEHHEKWDGSGYPRGLAGDSIHLFGRVTALADVFDALGSERVYKKAWEMPRIIDLVRKERGRHFDPMVVDAFFGAFEQIDAVRQRYSDVADAAA</sequence>
<dbReference type="InterPro" id="IPR011006">
    <property type="entry name" value="CheY-like_superfamily"/>
</dbReference>
<feature type="domain" description="Response regulatory" evidence="3">
    <location>
        <begin position="28"/>
        <end position="152"/>
    </location>
</feature>
<dbReference type="Pfam" id="PF00072">
    <property type="entry name" value="Response_reg"/>
    <property type="match status" value="1"/>
</dbReference>
<dbReference type="OrthoDB" id="9176789at2"/>
<keyword evidence="1" id="KW-0597">Phosphoprotein</keyword>
<dbReference type="GO" id="GO:0008081">
    <property type="term" value="F:phosphoric diester hydrolase activity"/>
    <property type="evidence" value="ECO:0007669"/>
    <property type="project" value="UniProtKB-ARBA"/>
</dbReference>
<reference evidence="5 6" key="1">
    <citation type="submission" date="2018-11" db="EMBL/GenBank/DDBJ databases">
        <title>Genomic Encyclopedia of Type Strains, Phase IV (KMG-IV): sequencing the most valuable type-strain genomes for metagenomic binning, comparative biology and taxonomic classification.</title>
        <authorList>
            <person name="Goeker M."/>
        </authorList>
    </citation>
    <scope>NUCLEOTIDE SEQUENCE [LARGE SCALE GENOMIC DNA]</scope>
    <source>
        <strain evidence="5 6">DSM 5900</strain>
    </source>
</reference>
<dbReference type="PROSITE" id="PS51832">
    <property type="entry name" value="HD_GYP"/>
    <property type="match status" value="1"/>
</dbReference>
<evidence type="ECO:0000313" key="6">
    <source>
        <dbReference type="Proteomes" id="UP000278222"/>
    </source>
</evidence>
<proteinExistence type="predicted"/>
<dbReference type="InterPro" id="IPR021800">
    <property type="entry name" value="DUF3369"/>
</dbReference>
<dbReference type="SUPFAM" id="SSF109604">
    <property type="entry name" value="HD-domain/PDEase-like"/>
    <property type="match status" value="1"/>
</dbReference>
<dbReference type="CDD" id="cd00077">
    <property type="entry name" value="HDc"/>
    <property type="match status" value="1"/>
</dbReference>
<protein>
    <submittedName>
        <fullName evidence="5">Response regulator receiver domain-containing protein</fullName>
    </submittedName>
</protein>
<dbReference type="InterPro" id="IPR001789">
    <property type="entry name" value="Sig_transdc_resp-reg_receiver"/>
</dbReference>
<dbReference type="PROSITE" id="PS50110">
    <property type="entry name" value="RESPONSE_REGULATORY"/>
    <property type="match status" value="1"/>
</dbReference>
<dbReference type="AlphaFoldDB" id="A0A3N1MEA1"/>
<dbReference type="SMART" id="SM00471">
    <property type="entry name" value="HDc"/>
    <property type="match status" value="1"/>
</dbReference>
<dbReference type="InterPro" id="IPR037522">
    <property type="entry name" value="HD_GYP_dom"/>
</dbReference>
<dbReference type="RefSeq" id="WP_123687862.1">
    <property type="nucleotide sequence ID" value="NZ_AP019700.1"/>
</dbReference>
<dbReference type="GO" id="GO:0000160">
    <property type="term" value="P:phosphorelay signal transduction system"/>
    <property type="evidence" value="ECO:0007669"/>
    <property type="project" value="InterPro"/>
</dbReference>
<organism evidence="5 6">
    <name type="scientific">Stella humosa</name>
    <dbReference type="NCBI Taxonomy" id="94"/>
    <lineage>
        <taxon>Bacteria</taxon>
        <taxon>Pseudomonadati</taxon>
        <taxon>Pseudomonadota</taxon>
        <taxon>Alphaproteobacteria</taxon>
        <taxon>Rhodospirillales</taxon>
        <taxon>Stellaceae</taxon>
        <taxon>Stella</taxon>
    </lineage>
</organism>
<dbReference type="PANTHER" id="PTHR45228">
    <property type="entry name" value="CYCLIC DI-GMP PHOSPHODIESTERASE TM_0186-RELATED"/>
    <property type="match status" value="1"/>
</dbReference>
<evidence type="ECO:0000259" key="4">
    <source>
        <dbReference type="PROSITE" id="PS51832"/>
    </source>
</evidence>